<dbReference type="GO" id="GO:0005524">
    <property type="term" value="F:ATP binding"/>
    <property type="evidence" value="ECO:0007669"/>
    <property type="project" value="UniProtKB-KW"/>
</dbReference>
<dbReference type="eggNOG" id="COG1070">
    <property type="taxonomic scope" value="Bacteria"/>
</dbReference>
<dbReference type="HOGENOM" id="CLU_009281_3_0_9"/>
<dbReference type="CDD" id="cd07808">
    <property type="entry name" value="ASKHA_NBD_FGGY_EcXK-like"/>
    <property type="match status" value="1"/>
</dbReference>
<dbReference type="InterPro" id="IPR018484">
    <property type="entry name" value="FGGY_N"/>
</dbReference>
<evidence type="ECO:0000313" key="13">
    <source>
        <dbReference type="EMBL" id="PEQ23241.1"/>
    </source>
</evidence>
<evidence type="ECO:0000256" key="9">
    <source>
        <dbReference type="RuleBase" id="RU364073"/>
    </source>
</evidence>
<dbReference type="InterPro" id="IPR018485">
    <property type="entry name" value="FGGY_C"/>
</dbReference>
<dbReference type="InterPro" id="IPR043129">
    <property type="entry name" value="ATPase_NBD"/>
</dbReference>
<evidence type="ECO:0000256" key="7">
    <source>
        <dbReference type="ARBA" id="ARBA00023277"/>
    </source>
</evidence>
<dbReference type="EC" id="2.7.1.17" evidence="9"/>
<organism evidence="12 14">
    <name type="scientific">[Clostridium] leptum DSM 753</name>
    <dbReference type="NCBI Taxonomy" id="428125"/>
    <lineage>
        <taxon>Bacteria</taxon>
        <taxon>Bacillati</taxon>
        <taxon>Bacillota</taxon>
        <taxon>Clostridia</taxon>
        <taxon>Eubacteriales</taxon>
        <taxon>Oscillospiraceae</taxon>
        <taxon>Oscillospiraceae incertae sedis</taxon>
    </lineage>
</organism>
<keyword evidence="7 9" id="KW-0119">Carbohydrate metabolism</keyword>
<protein>
    <recommendedName>
        <fullName evidence="9">Xylulose kinase</fullName>
        <shortName evidence="9">Xylulokinase</shortName>
        <ecNumber evidence="9">2.7.1.17</ecNumber>
    </recommendedName>
</protein>
<evidence type="ECO:0000259" key="11">
    <source>
        <dbReference type="Pfam" id="PF02782"/>
    </source>
</evidence>
<gene>
    <name evidence="9 13" type="primary">xylB</name>
    <name evidence="13" type="ORF">CH238_14840</name>
    <name evidence="12" type="ORF">CLOLEP_00014</name>
</gene>
<reference evidence="13 15" key="3">
    <citation type="submission" date="2017-07" db="EMBL/GenBank/DDBJ databases">
        <title>Prevalence of linear plasmids in Cutibacterium (Propionibacterium) acnes isolates obtained from prostatic tissue.</title>
        <authorList>
            <person name="Davidsson S."/>
            <person name="Carlsson J."/>
            <person name="Molling P."/>
            <person name="Andren O."/>
            <person name="Andersson S.-O."/>
            <person name="Brzuszkiewicz E."/>
            <person name="Poehlein A."/>
            <person name="Al-Zeer M."/>
            <person name="Brinkmann V."/>
            <person name="Scavenius C."/>
            <person name="Nazipi S."/>
            <person name="Soderquist B."/>
            <person name="Bruggemann H."/>
        </authorList>
    </citation>
    <scope>NUCLEOTIDE SEQUENCE [LARGE SCALE GENOMIC DNA]</scope>
    <source>
        <strain evidence="13 15">DSM 753</strain>
    </source>
</reference>
<dbReference type="Proteomes" id="UP000220611">
    <property type="component" value="Unassembled WGS sequence"/>
</dbReference>
<accession>A7VN87</accession>
<keyword evidence="3 8" id="KW-0808">Transferase</keyword>
<dbReference type="EMBL" id="NOXF01000025">
    <property type="protein sequence ID" value="PEQ23241.1"/>
    <property type="molecule type" value="Genomic_DNA"/>
</dbReference>
<dbReference type="Gene3D" id="3.30.420.40">
    <property type="match status" value="2"/>
</dbReference>
<comment type="catalytic activity">
    <reaction evidence="9">
        <text>D-xylulose + ATP = D-xylulose 5-phosphate + ADP + H(+)</text>
        <dbReference type="Rhea" id="RHEA:10964"/>
        <dbReference type="ChEBI" id="CHEBI:15378"/>
        <dbReference type="ChEBI" id="CHEBI:17140"/>
        <dbReference type="ChEBI" id="CHEBI:30616"/>
        <dbReference type="ChEBI" id="CHEBI:57737"/>
        <dbReference type="ChEBI" id="CHEBI:456216"/>
        <dbReference type="EC" id="2.7.1.17"/>
    </reaction>
</comment>
<comment type="caution">
    <text evidence="12">The sequence shown here is derived from an EMBL/GenBank/DDBJ whole genome shotgun (WGS) entry which is preliminary data.</text>
</comment>
<dbReference type="EMBL" id="ABCB02000003">
    <property type="protein sequence ID" value="EDO63195.1"/>
    <property type="molecule type" value="Genomic_DNA"/>
</dbReference>
<evidence type="ECO:0000256" key="1">
    <source>
        <dbReference type="ARBA" id="ARBA00009156"/>
    </source>
</evidence>
<feature type="domain" description="Carbohydrate kinase FGGY C-terminal" evidence="11">
    <location>
        <begin position="285"/>
        <end position="450"/>
    </location>
</feature>
<dbReference type="GO" id="GO:0042732">
    <property type="term" value="P:D-xylose metabolic process"/>
    <property type="evidence" value="ECO:0007669"/>
    <property type="project" value="UniProtKB-KW"/>
</dbReference>
<dbReference type="InterPro" id="IPR006000">
    <property type="entry name" value="Xylulokinase"/>
</dbReference>
<evidence type="ECO:0000256" key="4">
    <source>
        <dbReference type="ARBA" id="ARBA00022741"/>
    </source>
</evidence>
<dbReference type="Pfam" id="PF02782">
    <property type="entry name" value="FGGY_C"/>
    <property type="match status" value="1"/>
</dbReference>
<evidence type="ECO:0000256" key="5">
    <source>
        <dbReference type="ARBA" id="ARBA00022777"/>
    </source>
</evidence>
<dbReference type="Proteomes" id="UP000003490">
    <property type="component" value="Unassembled WGS sequence"/>
</dbReference>
<dbReference type="OrthoDB" id="9805576at2"/>
<dbReference type="InterPro" id="IPR000577">
    <property type="entry name" value="Carb_kinase_FGGY"/>
</dbReference>
<dbReference type="SUPFAM" id="SSF53067">
    <property type="entry name" value="Actin-like ATPase domain"/>
    <property type="match status" value="2"/>
</dbReference>
<proteinExistence type="inferred from homology"/>
<reference evidence="12 14" key="1">
    <citation type="submission" date="2007-08" db="EMBL/GenBank/DDBJ databases">
        <title>Draft genome sequence of Clostridium leptum (DSM 753).</title>
        <authorList>
            <person name="Sudarsanam P."/>
            <person name="Ley R."/>
            <person name="Guruge J."/>
            <person name="Turnbaugh P.J."/>
            <person name="Mahowald M."/>
            <person name="Liep D."/>
            <person name="Gordon J."/>
        </authorList>
    </citation>
    <scope>NUCLEOTIDE SEQUENCE [LARGE SCALE GENOMIC DNA]</scope>
    <source>
        <strain evidence="12 14">DSM 753</strain>
    </source>
</reference>
<keyword evidence="2 9" id="KW-0859">Xylose metabolism</keyword>
<keyword evidence="4 9" id="KW-0547">Nucleotide-binding</keyword>
<evidence type="ECO:0000313" key="15">
    <source>
        <dbReference type="Proteomes" id="UP000220611"/>
    </source>
</evidence>
<keyword evidence="15" id="KW-1185">Reference proteome</keyword>
<evidence type="ECO:0000256" key="2">
    <source>
        <dbReference type="ARBA" id="ARBA00022629"/>
    </source>
</evidence>
<dbReference type="NCBIfam" id="TIGR01312">
    <property type="entry name" value="XylB"/>
    <property type="match status" value="1"/>
</dbReference>
<reference evidence="12 14" key="2">
    <citation type="submission" date="2007-08" db="EMBL/GenBank/DDBJ databases">
        <authorList>
            <person name="Fulton L."/>
            <person name="Clifton S."/>
            <person name="Fulton B."/>
            <person name="Xu J."/>
            <person name="Minx P."/>
            <person name="Pepin K.H."/>
            <person name="Johnson M."/>
            <person name="Thiruvilangam P."/>
            <person name="Bhonagiri V."/>
            <person name="Nash W.E."/>
            <person name="Wang C."/>
            <person name="Mardis E.R."/>
            <person name="Wilson R.K."/>
        </authorList>
    </citation>
    <scope>NUCLEOTIDE SEQUENCE [LARGE SCALE GENOMIC DNA]</scope>
    <source>
        <strain evidence="12 14">DSM 753</strain>
    </source>
</reference>
<feature type="domain" description="Carbohydrate kinase FGGY N-terminal" evidence="10">
    <location>
        <begin position="5"/>
        <end position="247"/>
    </location>
</feature>
<evidence type="ECO:0000313" key="12">
    <source>
        <dbReference type="EMBL" id="EDO63195.1"/>
    </source>
</evidence>
<keyword evidence="6 9" id="KW-0067">ATP-binding</keyword>
<dbReference type="GO" id="GO:0005997">
    <property type="term" value="P:xylulose metabolic process"/>
    <property type="evidence" value="ECO:0007669"/>
    <property type="project" value="InterPro"/>
</dbReference>
<dbReference type="PROSITE" id="PS00445">
    <property type="entry name" value="FGGY_KINASES_2"/>
    <property type="match status" value="1"/>
</dbReference>
<sequence>MADLLLGIDIGTSACKAAVFTLDGQVAAQCSEEYEVFYPQPGWAEQNPDDWWKAVCASIQRIGQQGIPLEEVRAVGIDGQSWSAIPMDREGQVLHPTPIWFDTRAEGICRELKNRIPEKEIFDLCGNPLQAAYTLPKILWFQKYHPEIYEHTYQFLQSNSFIAYRLTGEFTQDRSQGYGLQCYDIQKGEWDLSMCSRMGIDPQKLPKLFDCHEIVGTVTARASEETGLLEGVPVAAGGLDAACGTLGAGVIRDGETQEQGGQAGGMSICMESFHSDPRLILSHHVVPGTWLLQGGSVGGGGVMRWISQELGAAARMQAEKNGTSQLYELDREAEMVSPGADGVVFLPYMAGERSPIWNPRAKGVFFGLDYSKTRGHMIRAAMEGVGFSLRHNLQVAEEAGVRVSQLRAQGGAANSRLWTQMKADITGKEILVPGSDTAGALGAAILAGVGAGLYQSFEEAVSRTVTIRRSHKPAEENRPIYEEAYRQYRYLYENLKPMMSDKEEQ</sequence>
<dbReference type="PANTHER" id="PTHR43095">
    <property type="entry name" value="SUGAR KINASE"/>
    <property type="match status" value="1"/>
</dbReference>
<evidence type="ECO:0000256" key="3">
    <source>
        <dbReference type="ARBA" id="ARBA00022679"/>
    </source>
</evidence>
<dbReference type="AlphaFoldDB" id="A7VN87"/>
<dbReference type="InterPro" id="IPR018483">
    <property type="entry name" value="Carb_kinase_FGGY_CS"/>
</dbReference>
<comment type="similarity">
    <text evidence="1 8">Belongs to the FGGY kinase family.</text>
</comment>
<evidence type="ECO:0000256" key="6">
    <source>
        <dbReference type="ARBA" id="ARBA00022840"/>
    </source>
</evidence>
<keyword evidence="5 8" id="KW-0418">Kinase</keyword>
<evidence type="ECO:0000259" key="10">
    <source>
        <dbReference type="Pfam" id="PF00370"/>
    </source>
</evidence>
<dbReference type="InterPro" id="IPR050406">
    <property type="entry name" value="FGGY_Carb_Kinase"/>
</dbReference>
<name>A7VN87_9FIRM</name>
<dbReference type="PIRSF" id="PIRSF000538">
    <property type="entry name" value="GlpK"/>
    <property type="match status" value="1"/>
</dbReference>
<dbReference type="Pfam" id="PF00370">
    <property type="entry name" value="FGGY_N"/>
    <property type="match status" value="1"/>
</dbReference>
<evidence type="ECO:0000256" key="8">
    <source>
        <dbReference type="RuleBase" id="RU003733"/>
    </source>
</evidence>
<dbReference type="PANTHER" id="PTHR43095:SF5">
    <property type="entry name" value="XYLULOSE KINASE"/>
    <property type="match status" value="1"/>
</dbReference>
<evidence type="ECO:0000313" key="14">
    <source>
        <dbReference type="Proteomes" id="UP000003490"/>
    </source>
</evidence>
<dbReference type="GO" id="GO:0004856">
    <property type="term" value="F:D-xylulokinase activity"/>
    <property type="evidence" value="ECO:0007669"/>
    <property type="project" value="UniProtKB-EC"/>
</dbReference>